<dbReference type="Gene3D" id="3.40.50.10310">
    <property type="entry name" value="Creatininase"/>
    <property type="match status" value="1"/>
</dbReference>
<dbReference type="GO" id="GO:0009231">
    <property type="term" value="P:riboflavin biosynthetic process"/>
    <property type="evidence" value="ECO:0007669"/>
    <property type="project" value="TreeGrafter"/>
</dbReference>
<evidence type="ECO:0000313" key="7">
    <source>
        <dbReference type="Proteomes" id="UP000294911"/>
    </source>
</evidence>
<keyword evidence="4" id="KW-0862">Zinc</keyword>
<evidence type="ECO:0000256" key="5">
    <source>
        <dbReference type="ARBA" id="ARBA00024029"/>
    </source>
</evidence>
<reference evidence="6 7" key="1">
    <citation type="submission" date="2019-03" db="EMBL/GenBank/DDBJ databases">
        <title>Genomic Encyclopedia of Type Strains, Phase IV (KMG-IV): sequencing the most valuable type-strain genomes for metagenomic binning, comparative biology and taxonomic classification.</title>
        <authorList>
            <person name="Goeker M."/>
        </authorList>
    </citation>
    <scope>NUCLEOTIDE SEQUENCE [LARGE SCALE GENOMIC DNA]</scope>
    <source>
        <strain evidence="6 7">DSM 45765</strain>
    </source>
</reference>
<comment type="cofactor">
    <cofactor evidence="1">
        <name>Zn(2+)</name>
        <dbReference type="ChEBI" id="CHEBI:29105"/>
    </cofactor>
</comment>
<proteinExistence type="inferred from homology"/>
<dbReference type="AlphaFoldDB" id="A0A4R2R0P7"/>
<comment type="caution">
    <text evidence="6">The sequence shown here is derived from an EMBL/GenBank/DDBJ whole genome shotgun (WGS) entry which is preliminary data.</text>
</comment>
<organism evidence="6 7">
    <name type="scientific">Tamaricihabitans halophyticus</name>
    <dbReference type="NCBI Taxonomy" id="1262583"/>
    <lineage>
        <taxon>Bacteria</taxon>
        <taxon>Bacillati</taxon>
        <taxon>Actinomycetota</taxon>
        <taxon>Actinomycetes</taxon>
        <taxon>Pseudonocardiales</taxon>
        <taxon>Pseudonocardiaceae</taxon>
        <taxon>Tamaricihabitans</taxon>
    </lineage>
</organism>
<dbReference type="SUPFAM" id="SSF102215">
    <property type="entry name" value="Creatininase"/>
    <property type="match status" value="1"/>
</dbReference>
<keyword evidence="2" id="KW-0479">Metal-binding</keyword>
<dbReference type="RefSeq" id="WP_207894531.1">
    <property type="nucleotide sequence ID" value="NZ_SLXQ01000005.1"/>
</dbReference>
<dbReference type="PANTHER" id="PTHR35005:SF1">
    <property type="entry name" value="2-AMINO-5-FORMYLAMINO-6-RIBOSYLAMINOPYRIMIDIN-4(3H)-ONE 5'-MONOPHOSPHATE DEFORMYLASE"/>
    <property type="match status" value="1"/>
</dbReference>
<keyword evidence="3 6" id="KW-0378">Hydrolase</keyword>
<dbReference type="Pfam" id="PF02633">
    <property type="entry name" value="Creatininase"/>
    <property type="match status" value="1"/>
</dbReference>
<dbReference type="GO" id="GO:0016811">
    <property type="term" value="F:hydrolase activity, acting on carbon-nitrogen (but not peptide) bonds, in linear amides"/>
    <property type="evidence" value="ECO:0007669"/>
    <property type="project" value="TreeGrafter"/>
</dbReference>
<evidence type="ECO:0000313" key="6">
    <source>
        <dbReference type="EMBL" id="TCP53021.1"/>
    </source>
</evidence>
<dbReference type="GO" id="GO:0046872">
    <property type="term" value="F:metal ion binding"/>
    <property type="evidence" value="ECO:0007669"/>
    <property type="project" value="UniProtKB-KW"/>
</dbReference>
<accession>A0A4R2R0P7</accession>
<sequence>MTKFRTPELGKMSWTEVTEAAEENPVVLVPIGAIEQHGPHLPIHEDSIVADWVAHRIADELDVLVAPPLNYGHSPTFRGYPGNLSLSAETLRTAIYEIIATLVDSGFRRIVLVNNNGGNVGPASSAAVDARRDLGVLIGHVYPWSLGYSLMRDVYDDASKVYGHGAEPEHSAMLAIFPDQVQSDRVTTGGMRELNGWQPASYTEAHIPGQPITGTVFWDFSEVSASGVTGDVHAANPEIGKVWIDRVVGFCVAFVREYDKNTRDTSSARAS</sequence>
<evidence type="ECO:0000256" key="2">
    <source>
        <dbReference type="ARBA" id="ARBA00022723"/>
    </source>
</evidence>
<name>A0A4R2R0P7_9PSEU</name>
<dbReference type="InterPro" id="IPR003785">
    <property type="entry name" value="Creatininase/forma_Hydrolase"/>
</dbReference>
<dbReference type="Proteomes" id="UP000294911">
    <property type="component" value="Unassembled WGS sequence"/>
</dbReference>
<evidence type="ECO:0000256" key="3">
    <source>
        <dbReference type="ARBA" id="ARBA00022801"/>
    </source>
</evidence>
<gene>
    <name evidence="6" type="ORF">EV191_10583</name>
</gene>
<dbReference type="EMBL" id="SLXQ01000005">
    <property type="protein sequence ID" value="TCP53021.1"/>
    <property type="molecule type" value="Genomic_DNA"/>
</dbReference>
<evidence type="ECO:0000256" key="4">
    <source>
        <dbReference type="ARBA" id="ARBA00022833"/>
    </source>
</evidence>
<keyword evidence="7" id="KW-1185">Reference proteome</keyword>
<comment type="similarity">
    <text evidence="5">Belongs to the creatininase superfamily.</text>
</comment>
<dbReference type="InterPro" id="IPR024087">
    <property type="entry name" value="Creatininase-like_sf"/>
</dbReference>
<evidence type="ECO:0000256" key="1">
    <source>
        <dbReference type="ARBA" id="ARBA00001947"/>
    </source>
</evidence>
<dbReference type="PANTHER" id="PTHR35005">
    <property type="entry name" value="3-DEHYDRO-SCYLLO-INOSOSE HYDROLASE"/>
    <property type="match status" value="1"/>
</dbReference>
<protein>
    <submittedName>
        <fullName evidence="6">Creatinine amidohydrolase</fullName>
    </submittedName>
</protein>